<comment type="caution">
    <text evidence="1">The sequence shown here is derived from an EMBL/GenBank/DDBJ whole genome shotgun (WGS) entry which is preliminary data.</text>
</comment>
<evidence type="ECO:0000313" key="1">
    <source>
        <dbReference type="EMBL" id="CAJ1372341.1"/>
    </source>
</evidence>
<dbReference type="AlphaFoldDB" id="A0AA36HNC9"/>
<feature type="non-terminal residue" evidence="1">
    <location>
        <position position="483"/>
    </location>
</feature>
<sequence>MMNGSQDPGLPDVLHIVGRSHGRENSDICGKYLRGGTVYGRAVYRQRGSTTVIRYWRRAFTGSPCLTRELVCRPPQRRWVIDREGLRESDVCAAFAADSRDLPHPAHPELIWCVWESRMQGHVADTEVIAVSAPRTVTIVGRAAGATDVINGRYDLASVCHGRPAYVHSRGDLCIRYLKEEHRWIIACLGQDNGCVAFAEAGHFQHPGHIELEWMLWEAGRGMFCADPGMRALVAPTVVRMAGRRAEAENARINGSYTLAGIMEGRPAYVQPGTHHLIRYSSRTDRWLLDTDGLVEPSLASRLYYWIFRGDLNAAGERCAAFSEASGSEHPGSSDLDWFVWESRRGNFLLDQGVCCTTAPPSLQVSGRAGWRENEFINGEYALAGTYLGRVYYQKPGTHIVIRFWPPRSCWLIDGLGLQPSDACSAFADCLADSESPADVCSSWLVYEATRGSHLADPCVAVSPSGDDGSAQMDEQMLCSSMC</sequence>
<protein>
    <submittedName>
        <fullName evidence="1">Uncharacterized protein</fullName>
    </submittedName>
</protein>
<accession>A0AA36HNC9</accession>
<name>A0AA36HNC9_9DINO</name>
<proteinExistence type="predicted"/>
<dbReference type="EMBL" id="CAUJNA010000128">
    <property type="protein sequence ID" value="CAJ1372341.1"/>
    <property type="molecule type" value="Genomic_DNA"/>
</dbReference>
<dbReference type="Proteomes" id="UP001178507">
    <property type="component" value="Unassembled WGS sequence"/>
</dbReference>
<reference evidence="1" key="1">
    <citation type="submission" date="2023-08" db="EMBL/GenBank/DDBJ databases">
        <authorList>
            <person name="Chen Y."/>
            <person name="Shah S."/>
            <person name="Dougan E. K."/>
            <person name="Thang M."/>
            <person name="Chan C."/>
        </authorList>
    </citation>
    <scope>NUCLEOTIDE SEQUENCE</scope>
</reference>
<organism evidence="1 2">
    <name type="scientific">Effrenium voratum</name>
    <dbReference type="NCBI Taxonomy" id="2562239"/>
    <lineage>
        <taxon>Eukaryota</taxon>
        <taxon>Sar</taxon>
        <taxon>Alveolata</taxon>
        <taxon>Dinophyceae</taxon>
        <taxon>Suessiales</taxon>
        <taxon>Symbiodiniaceae</taxon>
        <taxon>Effrenium</taxon>
    </lineage>
</organism>
<keyword evidence="2" id="KW-1185">Reference proteome</keyword>
<evidence type="ECO:0000313" key="2">
    <source>
        <dbReference type="Proteomes" id="UP001178507"/>
    </source>
</evidence>
<gene>
    <name evidence="1" type="ORF">EVOR1521_LOCUS2442</name>
</gene>